<dbReference type="Pfam" id="PF13359">
    <property type="entry name" value="DDE_Tnp_4"/>
    <property type="match status" value="1"/>
</dbReference>
<sequence length="296" mass="34055">MAINVTEQLFRSIFSETLENSDEEEELVEAFLLEAHLRLRGPLRKAIRIEGYVEETVPRFNTKQFREHYRMLPSTFELLENRLHPILAGDPINKPCIPVRTQLLATLWLLATPDSFRSVGLKHDLAKSSLNVSVQRVVGALNDMAGNVIRWPEGNYLDVVKQKFQRLSNMPNIIGAIDGCDISNEAPKKHSLHYKTRKKDYAVVLQAVCDSELRFIDCFAGYPGSVGDRRIFRNSDLFNMNAFFPNDEYIIADKAYPVLSWCIPPYIDNGRLTRVLLSNYFEFVKQSYLYTQQLCI</sequence>
<evidence type="ECO:0000256" key="2">
    <source>
        <dbReference type="ARBA" id="ARBA00004123"/>
    </source>
</evidence>
<feature type="domain" description="DDE Tnp4" evidence="8">
    <location>
        <begin position="177"/>
        <end position="271"/>
    </location>
</feature>
<evidence type="ECO:0000256" key="4">
    <source>
        <dbReference type="ARBA" id="ARBA00022722"/>
    </source>
</evidence>
<comment type="similarity">
    <text evidence="3">Belongs to the HARBI1 family.</text>
</comment>
<dbReference type="PANTHER" id="PTHR22930">
    <property type="match status" value="1"/>
</dbReference>
<protein>
    <submittedName>
        <fullName evidence="9">Putative nuclease HARBI1</fullName>
    </submittedName>
</protein>
<dbReference type="Proteomes" id="UP000078542">
    <property type="component" value="Unassembled WGS sequence"/>
</dbReference>
<evidence type="ECO:0000256" key="5">
    <source>
        <dbReference type="ARBA" id="ARBA00022723"/>
    </source>
</evidence>
<keyword evidence="6" id="KW-0378">Hydrolase</keyword>
<name>A0A151IN39_9HYME</name>
<dbReference type="InterPro" id="IPR045249">
    <property type="entry name" value="HARBI1-like"/>
</dbReference>
<dbReference type="EMBL" id="KQ976971">
    <property type="protein sequence ID" value="KYN06763.1"/>
    <property type="molecule type" value="Genomic_DNA"/>
</dbReference>
<keyword evidence="4" id="KW-0540">Nuclease</keyword>
<keyword evidence="5" id="KW-0479">Metal-binding</keyword>
<keyword evidence="10" id="KW-1185">Reference proteome</keyword>
<evidence type="ECO:0000256" key="7">
    <source>
        <dbReference type="ARBA" id="ARBA00023242"/>
    </source>
</evidence>
<accession>A0A151IN39</accession>
<evidence type="ECO:0000313" key="9">
    <source>
        <dbReference type="EMBL" id="KYN06763.1"/>
    </source>
</evidence>
<dbReference type="PANTHER" id="PTHR22930:SF85">
    <property type="entry name" value="GH03217P-RELATED"/>
    <property type="match status" value="1"/>
</dbReference>
<dbReference type="GO" id="GO:0004518">
    <property type="term" value="F:nuclease activity"/>
    <property type="evidence" value="ECO:0007669"/>
    <property type="project" value="UniProtKB-KW"/>
</dbReference>
<dbReference type="AlphaFoldDB" id="A0A151IN39"/>
<evidence type="ECO:0000313" key="10">
    <source>
        <dbReference type="Proteomes" id="UP000078542"/>
    </source>
</evidence>
<organism evidence="9 10">
    <name type="scientific">Cyphomyrmex costatus</name>
    <dbReference type="NCBI Taxonomy" id="456900"/>
    <lineage>
        <taxon>Eukaryota</taxon>
        <taxon>Metazoa</taxon>
        <taxon>Ecdysozoa</taxon>
        <taxon>Arthropoda</taxon>
        <taxon>Hexapoda</taxon>
        <taxon>Insecta</taxon>
        <taxon>Pterygota</taxon>
        <taxon>Neoptera</taxon>
        <taxon>Endopterygota</taxon>
        <taxon>Hymenoptera</taxon>
        <taxon>Apocrita</taxon>
        <taxon>Aculeata</taxon>
        <taxon>Formicoidea</taxon>
        <taxon>Formicidae</taxon>
        <taxon>Myrmicinae</taxon>
        <taxon>Cyphomyrmex</taxon>
    </lineage>
</organism>
<dbReference type="GO" id="GO:0016787">
    <property type="term" value="F:hydrolase activity"/>
    <property type="evidence" value="ECO:0007669"/>
    <property type="project" value="UniProtKB-KW"/>
</dbReference>
<evidence type="ECO:0000259" key="8">
    <source>
        <dbReference type="Pfam" id="PF13359"/>
    </source>
</evidence>
<comment type="subcellular location">
    <subcellularLocation>
        <location evidence="2">Nucleus</location>
    </subcellularLocation>
</comment>
<dbReference type="GO" id="GO:0046872">
    <property type="term" value="F:metal ion binding"/>
    <property type="evidence" value="ECO:0007669"/>
    <property type="project" value="UniProtKB-KW"/>
</dbReference>
<dbReference type="InterPro" id="IPR027806">
    <property type="entry name" value="HARBI1_dom"/>
</dbReference>
<evidence type="ECO:0000256" key="3">
    <source>
        <dbReference type="ARBA" id="ARBA00006958"/>
    </source>
</evidence>
<evidence type="ECO:0000256" key="6">
    <source>
        <dbReference type="ARBA" id="ARBA00022801"/>
    </source>
</evidence>
<keyword evidence="7" id="KW-0539">Nucleus</keyword>
<evidence type="ECO:0000256" key="1">
    <source>
        <dbReference type="ARBA" id="ARBA00001968"/>
    </source>
</evidence>
<reference evidence="9 10" key="1">
    <citation type="submission" date="2016-03" db="EMBL/GenBank/DDBJ databases">
        <title>Cyphomyrmex costatus WGS genome.</title>
        <authorList>
            <person name="Nygaard S."/>
            <person name="Hu H."/>
            <person name="Boomsma J."/>
            <person name="Zhang G."/>
        </authorList>
    </citation>
    <scope>NUCLEOTIDE SEQUENCE [LARGE SCALE GENOMIC DNA]</scope>
    <source>
        <strain evidence="9">MS0001</strain>
        <tissue evidence="9">Whole body</tissue>
    </source>
</reference>
<dbReference type="STRING" id="456900.A0A151IN39"/>
<comment type="cofactor">
    <cofactor evidence="1">
        <name>a divalent metal cation</name>
        <dbReference type="ChEBI" id="CHEBI:60240"/>
    </cofactor>
</comment>
<proteinExistence type="inferred from homology"/>
<gene>
    <name evidence="9" type="ORF">ALC62_02281</name>
</gene>
<dbReference type="GO" id="GO:0005634">
    <property type="term" value="C:nucleus"/>
    <property type="evidence" value="ECO:0007669"/>
    <property type="project" value="UniProtKB-SubCell"/>
</dbReference>